<keyword evidence="2" id="KW-0560">Oxidoreductase</keyword>
<dbReference type="EMBL" id="BPWL01000007">
    <property type="protein sequence ID" value="GJJ12404.1"/>
    <property type="molecule type" value="Genomic_DNA"/>
</dbReference>
<dbReference type="InterPro" id="IPR036291">
    <property type="entry name" value="NAD(P)-bd_dom_sf"/>
</dbReference>
<protein>
    <recommendedName>
        <fullName evidence="5">NAD(P)-binding protein</fullName>
    </recommendedName>
</protein>
<dbReference type="InterPro" id="IPR002347">
    <property type="entry name" value="SDR_fam"/>
</dbReference>
<reference evidence="3" key="1">
    <citation type="submission" date="2021-10" db="EMBL/GenBank/DDBJ databases">
        <title>De novo Genome Assembly of Clathrus columnatus (Basidiomycota, Fungi) Using Illumina and Nanopore Sequence Data.</title>
        <authorList>
            <person name="Ogiso-Tanaka E."/>
            <person name="Itagaki H."/>
            <person name="Hosoya T."/>
            <person name="Hosaka K."/>
        </authorList>
    </citation>
    <scope>NUCLEOTIDE SEQUENCE</scope>
    <source>
        <strain evidence="3">MO-923</strain>
    </source>
</reference>
<evidence type="ECO:0000256" key="2">
    <source>
        <dbReference type="ARBA" id="ARBA00023002"/>
    </source>
</evidence>
<dbReference type="AlphaFoldDB" id="A0AAV5ACN0"/>
<sequence>MSIFSSSRLAGKTVLVTGASAGIGKATAILFAKAGSNVILLARRNEALAAVKAACISAHQDGGSQSGGNFESIVLDVSDRSAINDLWSKIPPHLKEIDILVNNAGFVYGRETVGDIADSDIDAMFGTNVLGLISMTQLFVKHFKERNAGHIINLGSIAGIEAYTGGSIYCATKHA</sequence>
<comment type="caution">
    <text evidence="3">The sequence shown here is derived from an EMBL/GenBank/DDBJ whole genome shotgun (WGS) entry which is preliminary data.</text>
</comment>
<dbReference type="PRINTS" id="PR00081">
    <property type="entry name" value="GDHRDH"/>
</dbReference>
<evidence type="ECO:0000256" key="1">
    <source>
        <dbReference type="ARBA" id="ARBA00006484"/>
    </source>
</evidence>
<proteinExistence type="inferred from homology"/>
<dbReference type="PANTHER" id="PTHR42901:SF1">
    <property type="entry name" value="ALCOHOL DEHYDROGENASE"/>
    <property type="match status" value="1"/>
</dbReference>
<gene>
    <name evidence="3" type="ORF">Clacol_006646</name>
</gene>
<dbReference type="PANTHER" id="PTHR42901">
    <property type="entry name" value="ALCOHOL DEHYDROGENASE"/>
    <property type="match status" value="1"/>
</dbReference>
<dbReference type="Gene3D" id="3.40.50.720">
    <property type="entry name" value="NAD(P)-binding Rossmann-like Domain"/>
    <property type="match status" value="1"/>
</dbReference>
<evidence type="ECO:0000313" key="3">
    <source>
        <dbReference type="EMBL" id="GJJ12404.1"/>
    </source>
</evidence>
<organism evidence="3 4">
    <name type="scientific">Clathrus columnatus</name>
    <dbReference type="NCBI Taxonomy" id="1419009"/>
    <lineage>
        <taxon>Eukaryota</taxon>
        <taxon>Fungi</taxon>
        <taxon>Dikarya</taxon>
        <taxon>Basidiomycota</taxon>
        <taxon>Agaricomycotina</taxon>
        <taxon>Agaricomycetes</taxon>
        <taxon>Phallomycetidae</taxon>
        <taxon>Phallales</taxon>
        <taxon>Clathraceae</taxon>
        <taxon>Clathrus</taxon>
    </lineage>
</organism>
<evidence type="ECO:0000313" key="4">
    <source>
        <dbReference type="Proteomes" id="UP001050691"/>
    </source>
</evidence>
<name>A0AAV5ACN0_9AGAM</name>
<accession>A0AAV5ACN0</accession>
<keyword evidence="4" id="KW-1185">Reference proteome</keyword>
<dbReference type="GO" id="GO:0016491">
    <property type="term" value="F:oxidoreductase activity"/>
    <property type="evidence" value="ECO:0007669"/>
    <property type="project" value="UniProtKB-KW"/>
</dbReference>
<dbReference type="Pfam" id="PF00106">
    <property type="entry name" value="adh_short"/>
    <property type="match status" value="1"/>
</dbReference>
<dbReference type="Proteomes" id="UP001050691">
    <property type="component" value="Unassembled WGS sequence"/>
</dbReference>
<evidence type="ECO:0008006" key="5">
    <source>
        <dbReference type="Google" id="ProtNLM"/>
    </source>
</evidence>
<comment type="similarity">
    <text evidence="1">Belongs to the short-chain dehydrogenases/reductases (SDR) family.</text>
</comment>
<dbReference type="PRINTS" id="PR00080">
    <property type="entry name" value="SDRFAMILY"/>
</dbReference>
<dbReference type="SUPFAM" id="SSF51735">
    <property type="entry name" value="NAD(P)-binding Rossmann-fold domains"/>
    <property type="match status" value="1"/>
</dbReference>